<proteinExistence type="predicted"/>
<protein>
    <submittedName>
        <fullName evidence="2">Cellobiose dehydrogenase</fullName>
    </submittedName>
</protein>
<dbReference type="GeneID" id="24106199"/>
<evidence type="ECO:0000256" key="1">
    <source>
        <dbReference type="SAM" id="MobiDB-lite"/>
    </source>
</evidence>
<dbReference type="AlphaFoldDB" id="R9NXE5"/>
<dbReference type="HOGENOM" id="CLU_2414245_0_0_1"/>
<reference evidence="3" key="1">
    <citation type="journal article" date="2013" name="Genome Announc.">
        <title>Draft genome sequence of the basidiomycetous yeast-like fungus Pseudozyma hubeiensis SY62, which produces an abundant amount of the biosurfactant mannosylerythritol lipids.</title>
        <authorList>
            <person name="Konishi M."/>
            <person name="Hatada Y."/>
            <person name="Horiuchi J."/>
        </authorList>
    </citation>
    <scope>NUCLEOTIDE SEQUENCE [LARGE SCALE GENOMIC DNA]</scope>
    <source>
        <strain evidence="3">SY62</strain>
    </source>
</reference>
<evidence type="ECO:0000313" key="3">
    <source>
        <dbReference type="Proteomes" id="UP000014071"/>
    </source>
</evidence>
<dbReference type="RefSeq" id="XP_012186920.1">
    <property type="nucleotide sequence ID" value="XM_012331530.1"/>
</dbReference>
<keyword evidence="3" id="KW-1185">Reference proteome</keyword>
<gene>
    <name evidence="2" type="ORF">PHSY_000898</name>
</gene>
<dbReference type="EMBL" id="DF238775">
    <property type="protein sequence ID" value="GAC93333.1"/>
    <property type="molecule type" value="Genomic_DNA"/>
</dbReference>
<evidence type="ECO:0000313" key="2">
    <source>
        <dbReference type="EMBL" id="GAC93333.1"/>
    </source>
</evidence>
<dbReference type="Proteomes" id="UP000014071">
    <property type="component" value="Unassembled WGS sequence"/>
</dbReference>
<accession>R9NXE5</accession>
<feature type="region of interest" description="Disordered" evidence="1">
    <location>
        <begin position="63"/>
        <end position="92"/>
    </location>
</feature>
<organism evidence="2 3">
    <name type="scientific">Pseudozyma hubeiensis (strain SY62)</name>
    <name type="common">Yeast</name>
    <dbReference type="NCBI Taxonomy" id="1305764"/>
    <lineage>
        <taxon>Eukaryota</taxon>
        <taxon>Fungi</taxon>
        <taxon>Dikarya</taxon>
        <taxon>Basidiomycota</taxon>
        <taxon>Ustilaginomycotina</taxon>
        <taxon>Ustilaginomycetes</taxon>
        <taxon>Ustilaginales</taxon>
        <taxon>Ustilaginaceae</taxon>
        <taxon>Pseudozyma</taxon>
    </lineage>
</organism>
<sequence length="92" mass="9999">MNAPSKLSLDFVAALPTVPPSHSSTDCSYGTAPYTSAHRYLHFRSDRIPYTEGIRCLKATDKGLQGHNSGTAASHDLDRASSPRRFCRSVSC</sequence>
<name>R9NXE5_PSEHS</name>